<evidence type="ECO:0000313" key="2">
    <source>
        <dbReference type="Proteomes" id="UP001054945"/>
    </source>
</evidence>
<protein>
    <submittedName>
        <fullName evidence="1">Uncharacterized protein</fullName>
    </submittedName>
</protein>
<comment type="caution">
    <text evidence="1">The sequence shown here is derived from an EMBL/GenBank/DDBJ whole genome shotgun (WGS) entry which is preliminary data.</text>
</comment>
<dbReference type="AlphaFoldDB" id="A0AAV4NCY2"/>
<gene>
    <name evidence="1" type="ORF">CEXT_516261</name>
</gene>
<proteinExistence type="predicted"/>
<organism evidence="1 2">
    <name type="scientific">Caerostris extrusa</name>
    <name type="common">Bark spider</name>
    <name type="synonym">Caerostris bankana</name>
    <dbReference type="NCBI Taxonomy" id="172846"/>
    <lineage>
        <taxon>Eukaryota</taxon>
        <taxon>Metazoa</taxon>
        <taxon>Ecdysozoa</taxon>
        <taxon>Arthropoda</taxon>
        <taxon>Chelicerata</taxon>
        <taxon>Arachnida</taxon>
        <taxon>Araneae</taxon>
        <taxon>Araneomorphae</taxon>
        <taxon>Entelegynae</taxon>
        <taxon>Araneoidea</taxon>
        <taxon>Araneidae</taxon>
        <taxon>Caerostris</taxon>
    </lineage>
</organism>
<sequence>MGTLNLYTGMSFCWEGGGGEGGPSAMLLPSCPTTILNKYSQGIGVRNPSSTQPLVKAKSAVGIAQKPFNLQSIYYYQRDGPRGHRPEPKAGFPRKTGRIRTDVQGWRSSLFRMMDQASPSELIRNTFVWWDAS</sequence>
<evidence type="ECO:0000313" key="1">
    <source>
        <dbReference type="EMBL" id="GIX81269.1"/>
    </source>
</evidence>
<accession>A0AAV4NCY2</accession>
<name>A0AAV4NCY2_CAEEX</name>
<dbReference type="Proteomes" id="UP001054945">
    <property type="component" value="Unassembled WGS sequence"/>
</dbReference>
<dbReference type="EMBL" id="BPLR01020660">
    <property type="protein sequence ID" value="GIX81269.1"/>
    <property type="molecule type" value="Genomic_DNA"/>
</dbReference>
<keyword evidence="2" id="KW-1185">Reference proteome</keyword>
<reference evidence="1 2" key="1">
    <citation type="submission" date="2021-06" db="EMBL/GenBank/DDBJ databases">
        <title>Caerostris extrusa draft genome.</title>
        <authorList>
            <person name="Kono N."/>
            <person name="Arakawa K."/>
        </authorList>
    </citation>
    <scope>NUCLEOTIDE SEQUENCE [LARGE SCALE GENOMIC DNA]</scope>
</reference>